<evidence type="ECO:0000313" key="2">
    <source>
        <dbReference type="Proteomes" id="UP000254866"/>
    </source>
</evidence>
<dbReference type="Proteomes" id="UP000254866">
    <property type="component" value="Unassembled WGS sequence"/>
</dbReference>
<dbReference type="STRING" id="2656787.A0A370TWK7"/>
<evidence type="ECO:0000313" key="1">
    <source>
        <dbReference type="EMBL" id="RDL39914.1"/>
    </source>
</evidence>
<comment type="caution">
    <text evidence="1">The sequence shown here is derived from an EMBL/GenBank/DDBJ whole genome shotgun (WGS) entry which is preliminary data.</text>
</comment>
<reference evidence="1 2" key="1">
    <citation type="journal article" date="2018" name="IMA Fungus">
        <title>IMA Genome-F 9: Draft genome sequence of Annulohypoxylon stygium, Aspergillus mulundensis, Berkeleyomyces basicola (syn. Thielaviopsis basicola), Ceratocystis smalleyi, two Cercospora beticola strains, Coleophoma cylindrospora, Fusarium fracticaudum, Phialophora cf. hyalina, and Morchella septimelata.</title>
        <authorList>
            <person name="Wingfield B.D."/>
            <person name="Bills G.F."/>
            <person name="Dong Y."/>
            <person name="Huang W."/>
            <person name="Nel W.J."/>
            <person name="Swalarsk-Parry B.S."/>
            <person name="Vaghefi N."/>
            <person name="Wilken P.M."/>
            <person name="An Z."/>
            <person name="de Beer Z.W."/>
            <person name="De Vos L."/>
            <person name="Chen L."/>
            <person name="Duong T.A."/>
            <person name="Gao Y."/>
            <person name="Hammerbacher A."/>
            <person name="Kikkert J.R."/>
            <person name="Li Y."/>
            <person name="Li H."/>
            <person name="Li K."/>
            <person name="Li Q."/>
            <person name="Liu X."/>
            <person name="Ma X."/>
            <person name="Naidoo K."/>
            <person name="Pethybridge S.J."/>
            <person name="Sun J."/>
            <person name="Steenkamp E.T."/>
            <person name="van der Nest M.A."/>
            <person name="van Wyk S."/>
            <person name="Wingfield M.J."/>
            <person name="Xiong C."/>
            <person name="Yue Q."/>
            <person name="Zhang X."/>
        </authorList>
    </citation>
    <scope>NUCLEOTIDE SEQUENCE [LARGE SCALE GENOMIC DNA]</scope>
    <source>
        <strain evidence="1 2">BP 5553</strain>
    </source>
</reference>
<accession>A0A370TWK7</accession>
<keyword evidence="2" id="KW-1185">Reference proteome</keyword>
<dbReference type="Gene3D" id="3.30.200.20">
    <property type="entry name" value="Phosphorylase Kinase, domain 1"/>
    <property type="match status" value="1"/>
</dbReference>
<sequence length="220" mass="25181">MELNSRRELGMPLKNDIVSTGARVKRSRPWVIRIPLISPHSVTVNMTLGELKGYWAIWVLVIRLNRKVTRFVLSPKDRHSTVEKVEIPSISFPSSYADYPEFVLSDGLFIDGTFEPMDSDGLEGPEQYIKGVFYPVHLGDFLRQSNRYKVLNKLRHGGLATVWIVTVWFCRDLETKTYVVLKFLIAGVSNPDCAEFKLIKQAWDIKQFGGNQIALPSNYF</sequence>
<dbReference type="AlphaFoldDB" id="A0A370TWK7"/>
<dbReference type="SUPFAM" id="SSF56112">
    <property type="entry name" value="Protein kinase-like (PK-like)"/>
    <property type="match status" value="1"/>
</dbReference>
<protein>
    <recommendedName>
        <fullName evidence="3">Protein kinase domain-containing protein</fullName>
    </recommendedName>
</protein>
<gene>
    <name evidence="1" type="ORF">BP5553_04254</name>
</gene>
<dbReference type="RefSeq" id="XP_031872570.1">
    <property type="nucleotide sequence ID" value="XM_032012877.1"/>
</dbReference>
<dbReference type="OrthoDB" id="4959768at2759"/>
<organism evidence="1 2">
    <name type="scientific">Venustampulla echinocandica</name>
    <dbReference type="NCBI Taxonomy" id="2656787"/>
    <lineage>
        <taxon>Eukaryota</taxon>
        <taxon>Fungi</taxon>
        <taxon>Dikarya</taxon>
        <taxon>Ascomycota</taxon>
        <taxon>Pezizomycotina</taxon>
        <taxon>Leotiomycetes</taxon>
        <taxon>Helotiales</taxon>
        <taxon>Pleuroascaceae</taxon>
        <taxon>Venustampulla</taxon>
    </lineage>
</organism>
<evidence type="ECO:0008006" key="3">
    <source>
        <dbReference type="Google" id="ProtNLM"/>
    </source>
</evidence>
<name>A0A370TWK7_9HELO</name>
<dbReference type="EMBL" id="NPIC01000002">
    <property type="protein sequence ID" value="RDL39914.1"/>
    <property type="molecule type" value="Genomic_DNA"/>
</dbReference>
<proteinExistence type="predicted"/>
<dbReference type="InterPro" id="IPR011009">
    <property type="entry name" value="Kinase-like_dom_sf"/>
</dbReference>
<dbReference type="GeneID" id="43597103"/>